<reference evidence="3" key="1">
    <citation type="submission" date="2017-05" db="EMBL/GenBank/DDBJ databases">
        <authorList>
            <person name="Barney B.M."/>
        </authorList>
    </citation>
    <scope>NUCLEOTIDE SEQUENCE [LARGE SCALE GENOMIC DNA]</scope>
    <source>
        <strain evidence="3">PSBB022</strain>
    </source>
</reference>
<dbReference type="GO" id="GO:0009269">
    <property type="term" value="P:response to desiccation"/>
    <property type="evidence" value="ECO:0007669"/>
    <property type="project" value="InterPro"/>
</dbReference>
<dbReference type="Proteomes" id="UP000216101">
    <property type="component" value="Unassembled WGS sequence"/>
</dbReference>
<gene>
    <name evidence="2" type="ORF">CBP51_06970</name>
</gene>
<accession>A0A266QAU6</accession>
<dbReference type="Gene3D" id="2.60.40.1820">
    <property type="match status" value="1"/>
</dbReference>
<dbReference type="SMART" id="SM00769">
    <property type="entry name" value="WHy"/>
    <property type="match status" value="1"/>
</dbReference>
<dbReference type="Pfam" id="PF03168">
    <property type="entry name" value="LEA_2"/>
    <property type="match status" value="1"/>
</dbReference>
<feature type="domain" description="Water stress and hypersensitive response" evidence="1">
    <location>
        <begin position="42"/>
        <end position="163"/>
    </location>
</feature>
<dbReference type="RefSeq" id="WP_078045295.1">
    <property type="nucleotide sequence ID" value="NZ_NHNI01000001.1"/>
</dbReference>
<organism evidence="2 3">
    <name type="scientific">Cellvibrio mixtus</name>
    <dbReference type="NCBI Taxonomy" id="39650"/>
    <lineage>
        <taxon>Bacteria</taxon>
        <taxon>Pseudomonadati</taxon>
        <taxon>Pseudomonadota</taxon>
        <taxon>Gammaproteobacteria</taxon>
        <taxon>Cellvibrionales</taxon>
        <taxon>Cellvibrionaceae</taxon>
        <taxon>Cellvibrio</taxon>
    </lineage>
</organism>
<dbReference type="InterPro" id="IPR013990">
    <property type="entry name" value="WHy-dom"/>
</dbReference>
<protein>
    <recommendedName>
        <fullName evidence="1">Water stress and hypersensitive response domain-containing protein</fullName>
    </recommendedName>
</protein>
<evidence type="ECO:0000313" key="3">
    <source>
        <dbReference type="Proteomes" id="UP000216101"/>
    </source>
</evidence>
<comment type="caution">
    <text evidence="2">The sequence shown here is derived from an EMBL/GenBank/DDBJ whole genome shotgun (WGS) entry which is preliminary data.</text>
</comment>
<dbReference type="AlphaFoldDB" id="A0A266QAU6"/>
<evidence type="ECO:0000259" key="1">
    <source>
        <dbReference type="SMART" id="SM00769"/>
    </source>
</evidence>
<proteinExistence type="predicted"/>
<dbReference type="InterPro" id="IPR004864">
    <property type="entry name" value="LEA_2"/>
</dbReference>
<sequence length="167" mass="18215">MISSPNPIALQAKSWMQVFVVSLCLLFAGCAAIKPKLEQPTVKVAGLQLLPAQGLLQPIEVSLLVTNPNDRDLTLRGMSYAIGIESFDVLSGVSDQLPTLAAYQETPVKVVVTANVLQLVRLIEHFGRNGMKENVDYNFSAKLDFSAWLPALRVNEKGSIPLVAKKR</sequence>
<name>A0A266QAU6_9GAMM</name>
<dbReference type="SUPFAM" id="SSF117070">
    <property type="entry name" value="LEA14-like"/>
    <property type="match status" value="1"/>
</dbReference>
<keyword evidence="3" id="KW-1185">Reference proteome</keyword>
<evidence type="ECO:0000313" key="2">
    <source>
        <dbReference type="EMBL" id="OZY86746.1"/>
    </source>
</evidence>
<dbReference type="EMBL" id="NHNI01000001">
    <property type="protein sequence ID" value="OZY86746.1"/>
    <property type="molecule type" value="Genomic_DNA"/>
</dbReference>